<dbReference type="Proteomes" id="UP000246145">
    <property type="component" value="Unassembled WGS sequence"/>
</dbReference>
<dbReference type="Pfam" id="PF01425">
    <property type="entry name" value="Amidase"/>
    <property type="match status" value="1"/>
</dbReference>
<dbReference type="PANTHER" id="PTHR11895">
    <property type="entry name" value="TRANSAMIDASE"/>
    <property type="match status" value="1"/>
</dbReference>
<evidence type="ECO:0000256" key="1">
    <source>
        <dbReference type="SAM" id="MobiDB-lite"/>
    </source>
</evidence>
<dbReference type="InterPro" id="IPR036928">
    <property type="entry name" value="AS_sf"/>
</dbReference>
<dbReference type="STRING" id="1231391.GCA_000308195_00298"/>
<accession>A0A2U1CL53</accession>
<evidence type="ECO:0000313" key="4">
    <source>
        <dbReference type="Proteomes" id="UP000246145"/>
    </source>
</evidence>
<name>A0A2U1CL53_9BURK</name>
<comment type="caution">
    <text evidence="3">The sequence shown here is derived from an EMBL/GenBank/DDBJ whole genome shotgun (WGS) entry which is preliminary data.</text>
</comment>
<dbReference type="InterPro" id="IPR000120">
    <property type="entry name" value="Amidase"/>
</dbReference>
<sequence length="498" mass="53283">MAYSFPDQNGLRFIGDELGMELTQAEADSYHEYLSALTPAFRMIEKLPDLAPEVKYPRTPGYQPEGADNPHNAWYYKTSIKGAPRGKLRGKRIAVKDNVLVAGVPLTNGASVLEGYVPDTDATIVTRMLDAGAEIAGKSVCEYLCFATNSATASTGPVDNPRAPGHTTGGSSNGSAALVAAREVDMAIGADQAGSIRMPASFCGIVGHKPTYGLVPYTGVLGIEYSFDHVGPMADTVQECALLLEVIAGDDGIDGRQKGVRTQPYTKALGKGVKGMRIGVVQEGFGRPESEDGVDKSVRAAVKRLQKQGATVDLISIPWHNIGSALWLPIGIEGSYYNMVHGHGITYGANSAYSLSFMRAMAAWTQHANELAPTIKGSLLTGAVLHQHGGRLYAKARNLVRRLRAEYDAWLEQYDVLVMPTTPMTATELVSEYASPKEVLEASWGPLNNTCPFDLTGHPAISVCCGLSDGKPVGLMVIGRHFEDATVFQVADAAHQQQ</sequence>
<dbReference type="RefSeq" id="WP_026067579.1">
    <property type="nucleotide sequence ID" value="NZ_JACCEX010000003.1"/>
</dbReference>
<dbReference type="GO" id="GO:0003824">
    <property type="term" value="F:catalytic activity"/>
    <property type="evidence" value="ECO:0007669"/>
    <property type="project" value="InterPro"/>
</dbReference>
<evidence type="ECO:0000259" key="2">
    <source>
        <dbReference type="Pfam" id="PF01425"/>
    </source>
</evidence>
<reference evidence="3 4" key="1">
    <citation type="submission" date="2018-04" db="EMBL/GenBank/DDBJ databases">
        <title>Genomic Encyclopedia of Type Strains, Phase IV (KMG-IV): sequencing the most valuable type-strain genomes for metagenomic binning, comparative biology and taxonomic classification.</title>
        <authorList>
            <person name="Goeker M."/>
        </authorList>
    </citation>
    <scope>NUCLEOTIDE SEQUENCE [LARGE SCALE GENOMIC DNA]</scope>
    <source>
        <strain evidence="3 4">DSM 10065</strain>
    </source>
</reference>
<dbReference type="NCBIfam" id="NF005565">
    <property type="entry name" value="PRK07235.1"/>
    <property type="match status" value="1"/>
</dbReference>
<evidence type="ECO:0000313" key="3">
    <source>
        <dbReference type="EMBL" id="PVY61749.1"/>
    </source>
</evidence>
<dbReference type="InterPro" id="IPR023631">
    <property type="entry name" value="Amidase_dom"/>
</dbReference>
<keyword evidence="4" id="KW-1185">Reference proteome</keyword>
<dbReference type="SUPFAM" id="SSF75304">
    <property type="entry name" value="Amidase signature (AS) enzymes"/>
    <property type="match status" value="1"/>
</dbReference>
<feature type="region of interest" description="Disordered" evidence="1">
    <location>
        <begin position="155"/>
        <end position="174"/>
    </location>
</feature>
<organism evidence="3 4">
    <name type="scientific">Pusillimonas noertemannii</name>
    <dbReference type="NCBI Taxonomy" id="305977"/>
    <lineage>
        <taxon>Bacteria</taxon>
        <taxon>Pseudomonadati</taxon>
        <taxon>Pseudomonadota</taxon>
        <taxon>Betaproteobacteria</taxon>
        <taxon>Burkholderiales</taxon>
        <taxon>Alcaligenaceae</taxon>
        <taxon>Pusillimonas</taxon>
    </lineage>
</organism>
<dbReference type="PANTHER" id="PTHR11895:SF170">
    <property type="entry name" value="AMIDASE"/>
    <property type="match status" value="1"/>
</dbReference>
<gene>
    <name evidence="3" type="ORF">C7440_2480</name>
</gene>
<dbReference type="OrthoDB" id="112488at2"/>
<dbReference type="EMBL" id="QEKO01000003">
    <property type="protein sequence ID" value="PVY61749.1"/>
    <property type="molecule type" value="Genomic_DNA"/>
</dbReference>
<dbReference type="AlphaFoldDB" id="A0A2U1CL53"/>
<protein>
    <submittedName>
        <fullName evidence="3">Amidase</fullName>
    </submittedName>
</protein>
<proteinExistence type="predicted"/>
<feature type="domain" description="Amidase" evidence="2">
    <location>
        <begin position="73"/>
        <end position="487"/>
    </location>
</feature>
<dbReference type="Gene3D" id="3.90.1300.10">
    <property type="entry name" value="Amidase signature (AS) domain"/>
    <property type="match status" value="1"/>
</dbReference>